<dbReference type="AlphaFoldDB" id="A0A0W8FKK4"/>
<name>A0A0W8FKK4_9ZZZZ</name>
<organism evidence="1">
    <name type="scientific">hydrocarbon metagenome</name>
    <dbReference type="NCBI Taxonomy" id="938273"/>
    <lineage>
        <taxon>unclassified sequences</taxon>
        <taxon>metagenomes</taxon>
        <taxon>ecological metagenomes</taxon>
    </lineage>
</organism>
<reference evidence="1" key="1">
    <citation type="journal article" date="2015" name="Proc. Natl. Acad. Sci. U.S.A.">
        <title>Networks of energetic and metabolic interactions define dynamics in microbial communities.</title>
        <authorList>
            <person name="Embree M."/>
            <person name="Liu J.K."/>
            <person name="Al-Bassam M.M."/>
            <person name="Zengler K."/>
        </authorList>
    </citation>
    <scope>NUCLEOTIDE SEQUENCE</scope>
</reference>
<proteinExistence type="predicted"/>
<comment type="caution">
    <text evidence="1">The sequence shown here is derived from an EMBL/GenBank/DDBJ whole genome shotgun (WGS) entry which is preliminary data.</text>
</comment>
<accession>A0A0W8FKK4</accession>
<gene>
    <name evidence="1" type="ORF">ASZ90_008970</name>
</gene>
<evidence type="ECO:0000313" key="1">
    <source>
        <dbReference type="EMBL" id="KUG21281.1"/>
    </source>
</evidence>
<sequence length="61" mass="6725">MARAARSSGVAAHRRLLREREGRAPLIKKALRRNLIRDEISISIFAVEPAADFSPTGALQI</sequence>
<dbReference type="EMBL" id="LNQE01001079">
    <property type="protein sequence ID" value="KUG21281.1"/>
    <property type="molecule type" value="Genomic_DNA"/>
</dbReference>
<protein>
    <submittedName>
        <fullName evidence="1">Uncharacterized protein</fullName>
    </submittedName>
</protein>